<feature type="region of interest" description="Disordered" evidence="5">
    <location>
        <begin position="376"/>
        <end position="397"/>
    </location>
</feature>
<keyword evidence="7" id="KW-1185">Reference proteome</keyword>
<dbReference type="PANTHER" id="PTHR47810">
    <property type="entry name" value="DNA LIGASE"/>
    <property type="match status" value="1"/>
</dbReference>
<dbReference type="GeneID" id="92376291"/>
<keyword evidence="4" id="KW-0234">DNA repair</keyword>
<evidence type="ECO:0000313" key="7">
    <source>
        <dbReference type="Proteomes" id="UP000195570"/>
    </source>
</evidence>
<evidence type="ECO:0000313" key="6">
    <source>
        <dbReference type="EMBL" id="SCU70776.1"/>
    </source>
</evidence>
<dbReference type="PANTHER" id="PTHR47810:SF5">
    <property type="entry name" value="LIGASE, PUTATIVE-RELATED"/>
    <property type="match status" value="1"/>
</dbReference>
<keyword evidence="2" id="KW-0235">DNA replication</keyword>
<gene>
    <name evidence="6" type="ORF">TEOVI_000235100</name>
</gene>
<comment type="caution">
    <text evidence="6">The sequence shown here is derived from an EMBL/GenBank/DDBJ whole genome shotgun (WGS) entry which is preliminary data.</text>
</comment>
<dbReference type="AlphaFoldDB" id="A0A1G4IEV2"/>
<dbReference type="Gene3D" id="3.30.470.30">
    <property type="entry name" value="DNA ligase/mRNA capping enzyme"/>
    <property type="match status" value="1"/>
</dbReference>
<protein>
    <submittedName>
        <fullName evidence="6">DNA ligase, putative</fullName>
        <ecNumber evidence="6">6.5.1.1</ecNumber>
    </submittedName>
</protein>
<dbReference type="EMBL" id="CZPT02001525">
    <property type="protein sequence ID" value="SCU70776.1"/>
    <property type="molecule type" value="Genomic_DNA"/>
</dbReference>
<dbReference type="InterPro" id="IPR050326">
    <property type="entry name" value="NAD_dep_DNA_ligaseB"/>
</dbReference>
<dbReference type="Proteomes" id="UP000195570">
    <property type="component" value="Unassembled WGS sequence"/>
</dbReference>
<evidence type="ECO:0000256" key="3">
    <source>
        <dbReference type="ARBA" id="ARBA00022763"/>
    </source>
</evidence>
<reference evidence="6" key="1">
    <citation type="submission" date="2016-09" db="EMBL/GenBank/DDBJ databases">
        <authorList>
            <person name="Hebert L."/>
            <person name="Moumen B."/>
        </authorList>
    </citation>
    <scope>NUCLEOTIDE SEQUENCE [LARGE SCALE GENOMIC DNA]</scope>
    <source>
        <strain evidence="6">OVI</strain>
    </source>
</reference>
<dbReference type="GO" id="GO:0003910">
    <property type="term" value="F:DNA ligase (ATP) activity"/>
    <property type="evidence" value="ECO:0007669"/>
    <property type="project" value="UniProtKB-EC"/>
</dbReference>
<proteinExistence type="predicted"/>
<evidence type="ECO:0000256" key="1">
    <source>
        <dbReference type="ARBA" id="ARBA00022598"/>
    </source>
</evidence>
<keyword evidence="3" id="KW-0227">DNA damage</keyword>
<dbReference type="EC" id="6.5.1.1" evidence="6"/>
<dbReference type="GO" id="GO:0006260">
    <property type="term" value="P:DNA replication"/>
    <property type="evidence" value="ECO:0007669"/>
    <property type="project" value="UniProtKB-KW"/>
</dbReference>
<evidence type="ECO:0000256" key="4">
    <source>
        <dbReference type="ARBA" id="ARBA00023204"/>
    </source>
</evidence>
<evidence type="ECO:0000256" key="5">
    <source>
        <dbReference type="SAM" id="MobiDB-lite"/>
    </source>
</evidence>
<evidence type="ECO:0000256" key="2">
    <source>
        <dbReference type="ARBA" id="ARBA00022705"/>
    </source>
</evidence>
<sequence length="575" mass="63064">MFRLVRPRRGLPFEPMALSTFDVFERAATAASPSGSSPQGPPYFVSPKHDGVRIVSYVPPQAESTKSTCFSRFGRPIYGVTWIEEELRLLRWLSGDPRLVLDGELYIHRSHNPRTASSGATQTGFLAVSALVHRLRSAKSACSSEDEVLRYVASLPIMCVFDIVSFQPNERVKLGGDKSGRGIPRIEKERLAILRGVMEANHISDLEMVRVIPNHSVFSQRLKALHFLASLLERARASSTLFPERMSSAVEECSGAEPVREPVPAYQGIGGKYVKLVPYTLITSLEEVRTVYLDKYLSTGYEGAVVRSASNVYEIREKEKKVLQGLLDPLITSLKPSLFALHSRNESRRNGARVTGGTRLLRVHSEGECVVTCDAPGATETDTSDGNKNGAGSDEAADHREIVEKVLRRAKTNGRRSPTAAKLLPFADKEYAILRPLLKPPTADARSRSFLRIPVSSLHESLGVSAPRTPQGRAAMKGNNSDTVIFYGVQCLSDTGRVFNVSLPKMNAENQQALLRHLLDVTGGRKGGGTPASGRTNKRSLTGLYATVKYQSLTEYGVPRFGQVKGIRGGKGWFV</sequence>
<name>A0A1G4IEV2_TRYEQ</name>
<keyword evidence="1 6" id="KW-0436">Ligase</keyword>
<dbReference type="SUPFAM" id="SSF56091">
    <property type="entry name" value="DNA ligase/mRNA capping enzyme, catalytic domain"/>
    <property type="match status" value="1"/>
</dbReference>
<dbReference type="VEuPathDB" id="TriTrypDB:TEOVI_000235100"/>
<dbReference type="GO" id="GO:0006281">
    <property type="term" value="P:DNA repair"/>
    <property type="evidence" value="ECO:0007669"/>
    <property type="project" value="UniProtKB-KW"/>
</dbReference>
<organism evidence="6 7">
    <name type="scientific">Trypanosoma equiperdum</name>
    <dbReference type="NCBI Taxonomy" id="5694"/>
    <lineage>
        <taxon>Eukaryota</taxon>
        <taxon>Discoba</taxon>
        <taxon>Euglenozoa</taxon>
        <taxon>Kinetoplastea</taxon>
        <taxon>Metakinetoplastina</taxon>
        <taxon>Trypanosomatida</taxon>
        <taxon>Trypanosomatidae</taxon>
        <taxon>Trypanosoma</taxon>
    </lineage>
</organism>
<accession>A0A1G4IEV2</accession>
<dbReference type="RefSeq" id="XP_067081536.1">
    <property type="nucleotide sequence ID" value="XM_067225435.1"/>
</dbReference>